<evidence type="ECO:0000256" key="5">
    <source>
        <dbReference type="ARBA" id="ARBA00022989"/>
    </source>
</evidence>
<dbReference type="InterPro" id="IPR002048">
    <property type="entry name" value="EF_hand_dom"/>
</dbReference>
<dbReference type="PROSITE" id="PS50222">
    <property type="entry name" value="EF_HAND_2"/>
    <property type="match status" value="2"/>
</dbReference>
<dbReference type="PROSITE" id="PS00018">
    <property type="entry name" value="EF_HAND_1"/>
    <property type="match status" value="1"/>
</dbReference>
<feature type="transmembrane region" description="Helical" evidence="8">
    <location>
        <begin position="475"/>
        <end position="498"/>
    </location>
</feature>
<feature type="transmembrane region" description="Helical" evidence="8">
    <location>
        <begin position="124"/>
        <end position="149"/>
    </location>
</feature>
<keyword evidence="2" id="KW-0813">Transport</keyword>
<feature type="domain" description="EF-hand" evidence="9">
    <location>
        <begin position="329"/>
        <end position="364"/>
    </location>
</feature>
<dbReference type="PANTHER" id="PTHR31503">
    <property type="entry name" value="VACUOLAR CALCIUM ION TRANSPORTER"/>
    <property type="match status" value="1"/>
</dbReference>
<evidence type="ECO:0000259" key="9">
    <source>
        <dbReference type="PROSITE" id="PS50222"/>
    </source>
</evidence>
<evidence type="ECO:0000256" key="1">
    <source>
        <dbReference type="ARBA" id="ARBA00004127"/>
    </source>
</evidence>
<dbReference type="Gene3D" id="1.10.238.10">
    <property type="entry name" value="EF-hand"/>
    <property type="match status" value="1"/>
</dbReference>
<dbReference type="Pfam" id="PF13499">
    <property type="entry name" value="EF-hand_7"/>
    <property type="match status" value="1"/>
</dbReference>
<feature type="transmembrane region" description="Helical" evidence="8">
    <location>
        <begin position="224"/>
        <end position="244"/>
    </location>
</feature>
<accession>A0A7S0FTR8</accession>
<dbReference type="Pfam" id="PF01699">
    <property type="entry name" value="Na_Ca_ex"/>
    <property type="match status" value="1"/>
</dbReference>
<dbReference type="GO" id="GO:0016020">
    <property type="term" value="C:membrane"/>
    <property type="evidence" value="ECO:0007669"/>
    <property type="project" value="InterPro"/>
</dbReference>
<evidence type="ECO:0000256" key="2">
    <source>
        <dbReference type="ARBA" id="ARBA00022448"/>
    </source>
</evidence>
<feature type="transmembrane region" description="Helical" evidence="8">
    <location>
        <begin position="402"/>
        <end position="420"/>
    </location>
</feature>
<name>A0A7S0FTR8_9DINO</name>
<evidence type="ECO:0000313" key="10">
    <source>
        <dbReference type="EMBL" id="CAD8382032.1"/>
    </source>
</evidence>
<dbReference type="GO" id="GO:0005509">
    <property type="term" value="F:calcium ion binding"/>
    <property type="evidence" value="ECO:0007669"/>
    <property type="project" value="InterPro"/>
</dbReference>
<evidence type="ECO:0000256" key="3">
    <source>
        <dbReference type="ARBA" id="ARBA00022692"/>
    </source>
</evidence>
<keyword evidence="6" id="KW-0406">Ion transport</keyword>
<evidence type="ECO:0000256" key="8">
    <source>
        <dbReference type="SAM" id="Phobius"/>
    </source>
</evidence>
<evidence type="ECO:0000256" key="7">
    <source>
        <dbReference type="ARBA" id="ARBA00023136"/>
    </source>
</evidence>
<dbReference type="AlphaFoldDB" id="A0A7S0FTR8"/>
<dbReference type="InterPro" id="IPR004713">
    <property type="entry name" value="CaH_exchang"/>
</dbReference>
<dbReference type="InterPro" id="IPR011992">
    <property type="entry name" value="EF-hand-dom_pair"/>
</dbReference>
<evidence type="ECO:0000256" key="6">
    <source>
        <dbReference type="ARBA" id="ARBA00023065"/>
    </source>
</evidence>
<dbReference type="GO" id="GO:0015369">
    <property type="term" value="F:calcium:proton antiporter activity"/>
    <property type="evidence" value="ECO:0007669"/>
    <property type="project" value="TreeGrafter"/>
</dbReference>
<keyword evidence="7 8" id="KW-0472">Membrane</keyword>
<feature type="transmembrane region" description="Helical" evidence="8">
    <location>
        <begin position="187"/>
        <end position="204"/>
    </location>
</feature>
<dbReference type="SUPFAM" id="SSF47473">
    <property type="entry name" value="EF-hand"/>
    <property type="match status" value="1"/>
</dbReference>
<keyword evidence="5 8" id="KW-1133">Transmembrane helix</keyword>
<feature type="transmembrane region" description="Helical" evidence="8">
    <location>
        <begin position="53"/>
        <end position="70"/>
    </location>
</feature>
<gene>
    <name evidence="10" type="ORF">PBAH0796_LOCUS25720</name>
</gene>
<dbReference type="InterPro" id="IPR004837">
    <property type="entry name" value="NaCa_Exmemb"/>
</dbReference>
<feature type="transmembrane region" description="Helical" evidence="8">
    <location>
        <begin position="504"/>
        <end position="526"/>
    </location>
</feature>
<dbReference type="GO" id="GO:0006874">
    <property type="term" value="P:intracellular calcium ion homeostasis"/>
    <property type="evidence" value="ECO:0007669"/>
    <property type="project" value="TreeGrafter"/>
</dbReference>
<keyword evidence="4" id="KW-0106">Calcium</keyword>
<organism evidence="10">
    <name type="scientific">Pyrodinium bahamense</name>
    <dbReference type="NCBI Taxonomy" id="73915"/>
    <lineage>
        <taxon>Eukaryota</taxon>
        <taxon>Sar</taxon>
        <taxon>Alveolata</taxon>
        <taxon>Dinophyceae</taxon>
        <taxon>Gonyaulacales</taxon>
        <taxon>Pyrocystaceae</taxon>
        <taxon>Pyrodinium</taxon>
    </lineage>
</organism>
<feature type="transmembrane region" description="Helical" evidence="8">
    <location>
        <begin position="440"/>
        <end position="463"/>
    </location>
</feature>
<feature type="transmembrane region" description="Helical" evidence="8">
    <location>
        <begin position="82"/>
        <end position="104"/>
    </location>
</feature>
<dbReference type="SMART" id="SM00054">
    <property type="entry name" value="EFh"/>
    <property type="match status" value="2"/>
</dbReference>
<evidence type="ECO:0000256" key="4">
    <source>
        <dbReference type="ARBA" id="ARBA00022837"/>
    </source>
</evidence>
<reference evidence="10" key="1">
    <citation type="submission" date="2021-01" db="EMBL/GenBank/DDBJ databases">
        <authorList>
            <person name="Corre E."/>
            <person name="Pelletier E."/>
            <person name="Niang G."/>
            <person name="Scheremetjew M."/>
            <person name="Finn R."/>
            <person name="Kale V."/>
            <person name="Holt S."/>
            <person name="Cochrane G."/>
            <person name="Meng A."/>
            <person name="Brown T."/>
            <person name="Cohen L."/>
        </authorList>
    </citation>
    <scope>NUCLEOTIDE SEQUENCE</scope>
    <source>
        <strain evidence="10">Pbaha01</strain>
    </source>
</reference>
<keyword evidence="3 8" id="KW-0812">Transmembrane</keyword>
<sequence>MSWRCNAKKAFCFSFVGRGGYFCNSTSTCTASGTSAVLGAGVMVELFISPETLNIPQMSFLTAVYGVILYQSSQLIAGGSELLLLFPAVAGIVGSVVLPILGAVPDGVMVLFSGLGPDAQSQVSVGVGALAGSTVMLLTFPWFIAIFFGRVPVDEKGTMYGQKSCSVEKPSFFSGGVTFHKSLQKTAWIMLGTTLLFLVIQVPASVEEVKTSDTSSQATVEKWWALGGLALSILAFCGYLLICFQDANEDKALAKVIEGIKERRISIGTALKFAKDTGPSGSKTEPLCKVGQARLQKIVRPFFAIFDTDGNHTLDISEFKNLLLALGERPDPKASDTLKRKDKDKDGRLNFEEVVEFLAEYLKKEKMEELKDVRSFEVEETEAEEMPEDLANLTPEQQMQRVLFRSFWMMGLGTIFVLIFSDPMVDMLSEWGRRLHISPFYISFILAPFASNASELLSAYTYAVKKSQKSITTALSTLIGAACMNNTFCLAIFLALVYFKDLAWKFTAETVAIMLIQWAIGFLTVARQTQTTLVAFLILMCYPGCLFIVWFLENVVGLD</sequence>
<proteinExistence type="predicted"/>
<dbReference type="PANTHER" id="PTHR31503:SF36">
    <property type="entry name" value="SODIUM_CALCIUM EXCHANGER MEMBRANE REGION DOMAIN-CONTAINING PROTEIN"/>
    <property type="match status" value="1"/>
</dbReference>
<protein>
    <recommendedName>
        <fullName evidence="9">EF-hand domain-containing protein</fullName>
    </recommendedName>
</protein>
<dbReference type="GO" id="GO:0012505">
    <property type="term" value="C:endomembrane system"/>
    <property type="evidence" value="ECO:0007669"/>
    <property type="project" value="UniProtKB-SubCell"/>
</dbReference>
<dbReference type="CDD" id="cd00051">
    <property type="entry name" value="EFh"/>
    <property type="match status" value="1"/>
</dbReference>
<dbReference type="InterPro" id="IPR018247">
    <property type="entry name" value="EF_Hand_1_Ca_BS"/>
</dbReference>
<feature type="transmembrane region" description="Helical" evidence="8">
    <location>
        <begin position="533"/>
        <end position="552"/>
    </location>
</feature>
<feature type="domain" description="EF-hand" evidence="9">
    <location>
        <begin position="294"/>
        <end position="328"/>
    </location>
</feature>
<comment type="subcellular location">
    <subcellularLocation>
        <location evidence="1">Endomembrane system</location>
        <topology evidence="1">Multi-pass membrane protein</topology>
    </subcellularLocation>
</comment>
<dbReference type="EMBL" id="HBEG01042162">
    <property type="protein sequence ID" value="CAD8382032.1"/>
    <property type="molecule type" value="Transcribed_RNA"/>
</dbReference>